<comment type="caution">
    <text evidence="1">The sequence shown here is derived from an EMBL/GenBank/DDBJ whole genome shotgun (WGS) entry which is preliminary data.</text>
</comment>
<gene>
    <name evidence="1" type="ORF">CFOL_v3_29773</name>
</gene>
<dbReference type="OrthoDB" id="1702147at2759"/>
<evidence type="ECO:0000313" key="1">
    <source>
        <dbReference type="EMBL" id="GAV86342.1"/>
    </source>
</evidence>
<name>A0A1Q3D1M4_CEPFO</name>
<organism evidence="1 2">
    <name type="scientific">Cephalotus follicularis</name>
    <name type="common">Albany pitcher plant</name>
    <dbReference type="NCBI Taxonomy" id="3775"/>
    <lineage>
        <taxon>Eukaryota</taxon>
        <taxon>Viridiplantae</taxon>
        <taxon>Streptophyta</taxon>
        <taxon>Embryophyta</taxon>
        <taxon>Tracheophyta</taxon>
        <taxon>Spermatophyta</taxon>
        <taxon>Magnoliopsida</taxon>
        <taxon>eudicotyledons</taxon>
        <taxon>Gunneridae</taxon>
        <taxon>Pentapetalae</taxon>
        <taxon>rosids</taxon>
        <taxon>fabids</taxon>
        <taxon>Oxalidales</taxon>
        <taxon>Cephalotaceae</taxon>
        <taxon>Cephalotus</taxon>
    </lineage>
</organism>
<accession>A0A1Q3D1M4</accession>
<keyword evidence="2" id="KW-1185">Reference proteome</keyword>
<evidence type="ECO:0000313" key="2">
    <source>
        <dbReference type="Proteomes" id="UP000187406"/>
    </source>
</evidence>
<evidence type="ECO:0008006" key="3">
    <source>
        <dbReference type="Google" id="ProtNLM"/>
    </source>
</evidence>
<proteinExistence type="predicted"/>
<dbReference type="Proteomes" id="UP000187406">
    <property type="component" value="Unassembled WGS sequence"/>
</dbReference>
<dbReference type="InParanoid" id="A0A1Q3D1M4"/>
<reference evidence="2" key="1">
    <citation type="submission" date="2016-04" db="EMBL/GenBank/DDBJ databases">
        <title>Cephalotus genome sequencing.</title>
        <authorList>
            <person name="Fukushima K."/>
            <person name="Hasebe M."/>
            <person name="Fang X."/>
        </authorList>
    </citation>
    <scope>NUCLEOTIDE SEQUENCE [LARGE SCALE GENOMIC DNA]</scope>
    <source>
        <strain evidence="2">cv. St1</strain>
    </source>
</reference>
<dbReference type="STRING" id="3775.A0A1Q3D1M4"/>
<dbReference type="EMBL" id="BDDD01003870">
    <property type="protein sequence ID" value="GAV86342.1"/>
    <property type="molecule type" value="Genomic_DNA"/>
</dbReference>
<sequence>MSIYMRKLFPRSNSSFMLSSGNALQSSVVRLSEETFLVDAGVGTPRICTQDELTGVSPAKTHVGPTRLENKVGLGRLTGGSGGASEVRGQILARIFSDLVAGDSVTKERAAARFSDSVGSTDVVPGEPVLLLPRQLRQNRVWMELNKSWRANTKVKGFVIEKIRGGYLVAVGGFIAFRPFRRQRIFNGRFAIESISPKRNTIVLI</sequence>
<protein>
    <recommendedName>
        <fullName evidence="3">Ribosomal protein S1</fullName>
    </recommendedName>
</protein>
<dbReference type="AlphaFoldDB" id="A0A1Q3D1M4"/>